<feature type="transmembrane region" description="Helical" evidence="7">
    <location>
        <begin position="100"/>
        <end position="121"/>
    </location>
</feature>
<reference evidence="9 10" key="1">
    <citation type="submission" date="2022-03" db="EMBL/GenBank/DDBJ databases">
        <title>Complete genome analysis of Roseomonas KG 17.1 : a prolific producer of plant growth promoters.</title>
        <authorList>
            <person name="Saadouli I."/>
            <person name="Najjari A."/>
            <person name="Mosbah A."/>
            <person name="Ouzari H.I."/>
        </authorList>
    </citation>
    <scope>NUCLEOTIDE SEQUENCE [LARGE SCALE GENOMIC DNA]</scope>
    <source>
        <strain evidence="9 10">KG17-1</strain>
    </source>
</reference>
<evidence type="ECO:0000256" key="1">
    <source>
        <dbReference type="ARBA" id="ARBA00004651"/>
    </source>
</evidence>
<organism evidence="9 10">
    <name type="scientific">Teichococcus vastitatis</name>
    <dbReference type="NCBI Taxonomy" id="2307076"/>
    <lineage>
        <taxon>Bacteria</taxon>
        <taxon>Pseudomonadati</taxon>
        <taxon>Pseudomonadota</taxon>
        <taxon>Alphaproteobacteria</taxon>
        <taxon>Acetobacterales</taxon>
        <taxon>Roseomonadaceae</taxon>
        <taxon>Roseomonas</taxon>
    </lineage>
</organism>
<evidence type="ECO:0000256" key="7">
    <source>
        <dbReference type="RuleBase" id="RU363032"/>
    </source>
</evidence>
<evidence type="ECO:0000256" key="6">
    <source>
        <dbReference type="ARBA" id="ARBA00023136"/>
    </source>
</evidence>
<dbReference type="RefSeq" id="WP_241793363.1">
    <property type="nucleotide sequence ID" value="NZ_JALBUU010000028.1"/>
</dbReference>
<comment type="similarity">
    <text evidence="7">Belongs to the binding-protein-dependent transport system permease family.</text>
</comment>
<feature type="transmembrane region" description="Helical" evidence="7">
    <location>
        <begin position="12"/>
        <end position="31"/>
    </location>
</feature>
<dbReference type="EMBL" id="JALBUU010000028">
    <property type="protein sequence ID" value="MCI0755368.1"/>
    <property type="molecule type" value="Genomic_DNA"/>
</dbReference>
<dbReference type="SUPFAM" id="SSF161098">
    <property type="entry name" value="MetI-like"/>
    <property type="match status" value="1"/>
</dbReference>
<evidence type="ECO:0000256" key="3">
    <source>
        <dbReference type="ARBA" id="ARBA00022475"/>
    </source>
</evidence>
<feature type="transmembrane region" description="Helical" evidence="7">
    <location>
        <begin position="176"/>
        <end position="195"/>
    </location>
</feature>
<dbReference type="Gene3D" id="1.10.3720.10">
    <property type="entry name" value="MetI-like"/>
    <property type="match status" value="1"/>
</dbReference>
<protein>
    <submittedName>
        <fullName evidence="9">ABC transporter permease</fullName>
    </submittedName>
</protein>
<feature type="transmembrane region" description="Helical" evidence="7">
    <location>
        <begin position="239"/>
        <end position="260"/>
    </location>
</feature>
<evidence type="ECO:0000256" key="2">
    <source>
        <dbReference type="ARBA" id="ARBA00022448"/>
    </source>
</evidence>
<comment type="caution">
    <text evidence="9">The sequence shown here is derived from an EMBL/GenBank/DDBJ whole genome shotgun (WGS) entry which is preliminary data.</text>
</comment>
<accession>A0ABS9W821</accession>
<dbReference type="PANTHER" id="PTHR43163">
    <property type="entry name" value="DIPEPTIDE TRANSPORT SYSTEM PERMEASE PROTEIN DPPB-RELATED"/>
    <property type="match status" value="1"/>
</dbReference>
<dbReference type="PANTHER" id="PTHR43163:SF2">
    <property type="entry name" value="ABC TRANSPORTER PERMEASE PROTEIN"/>
    <property type="match status" value="1"/>
</dbReference>
<dbReference type="InterPro" id="IPR045621">
    <property type="entry name" value="BPD_transp_1_N"/>
</dbReference>
<comment type="subcellular location">
    <subcellularLocation>
        <location evidence="1 7">Cell membrane</location>
        <topology evidence="1 7">Multi-pass membrane protein</topology>
    </subcellularLocation>
</comment>
<feature type="transmembrane region" description="Helical" evidence="7">
    <location>
        <begin position="133"/>
        <end position="156"/>
    </location>
</feature>
<dbReference type="InterPro" id="IPR035906">
    <property type="entry name" value="MetI-like_sf"/>
</dbReference>
<proteinExistence type="inferred from homology"/>
<name>A0ABS9W821_9PROT</name>
<dbReference type="InterPro" id="IPR000515">
    <property type="entry name" value="MetI-like"/>
</dbReference>
<evidence type="ECO:0000313" key="9">
    <source>
        <dbReference type="EMBL" id="MCI0755368.1"/>
    </source>
</evidence>
<gene>
    <name evidence="9" type="ORF">MON41_16735</name>
</gene>
<evidence type="ECO:0000259" key="8">
    <source>
        <dbReference type="PROSITE" id="PS50928"/>
    </source>
</evidence>
<keyword evidence="10" id="KW-1185">Reference proteome</keyword>
<evidence type="ECO:0000256" key="4">
    <source>
        <dbReference type="ARBA" id="ARBA00022692"/>
    </source>
</evidence>
<dbReference type="CDD" id="cd06261">
    <property type="entry name" value="TM_PBP2"/>
    <property type="match status" value="1"/>
</dbReference>
<evidence type="ECO:0000313" key="10">
    <source>
        <dbReference type="Proteomes" id="UP001201985"/>
    </source>
</evidence>
<keyword evidence="3" id="KW-1003">Cell membrane</keyword>
<dbReference type="Pfam" id="PF19300">
    <property type="entry name" value="BPD_transp_1_N"/>
    <property type="match status" value="1"/>
</dbReference>
<dbReference type="Pfam" id="PF00528">
    <property type="entry name" value="BPD_transp_1"/>
    <property type="match status" value="1"/>
</dbReference>
<keyword evidence="6 7" id="KW-0472">Membrane</keyword>
<dbReference type="PROSITE" id="PS50928">
    <property type="entry name" value="ABC_TM1"/>
    <property type="match status" value="1"/>
</dbReference>
<feature type="transmembrane region" description="Helical" evidence="7">
    <location>
        <begin position="286"/>
        <end position="311"/>
    </location>
</feature>
<keyword evidence="5 7" id="KW-1133">Transmembrane helix</keyword>
<evidence type="ECO:0000256" key="5">
    <source>
        <dbReference type="ARBA" id="ARBA00022989"/>
    </source>
</evidence>
<feature type="domain" description="ABC transmembrane type-1" evidence="8">
    <location>
        <begin position="94"/>
        <end position="304"/>
    </location>
</feature>
<keyword evidence="2 7" id="KW-0813">Transport</keyword>
<keyword evidence="4 7" id="KW-0812">Transmembrane</keyword>
<dbReference type="Proteomes" id="UP001201985">
    <property type="component" value="Unassembled WGS sequence"/>
</dbReference>
<sequence>MLGFFLGRLAQAALVMLVMSVLVFLGVYAIGNPIDVLIDPAASPGQRLALIQQYGLDLPLWQQYLRFLGSVLQGDFGNSFVFRIPVLSLILSRLPATLELATTAMLIATLLGVPLGIWAGYRPQARSSKAIMAVSVIGFSVPTFWVGLLLILFFAVEFRWLPSGGRGPAGALGLSIWSAEGWTFLLLPALNLSLFKFGLLIRLVRAGTEEVMGSEHVRFARAQGLPERQVVGLHVLKNIGIPIITVFGLEFGSTLAFAVVTETVFNWPGMGKLIIESITALDRPVMVAYLILVVLLFVLINLLVELTYGFLDPRVRVKGAP</sequence>